<evidence type="ECO:0000259" key="5">
    <source>
        <dbReference type="SMART" id="SM00822"/>
    </source>
</evidence>
<keyword evidence="3" id="KW-0560">Oxidoreductase</keyword>
<dbReference type="PRINTS" id="PR00081">
    <property type="entry name" value="GDHRDH"/>
</dbReference>
<dbReference type="InterPro" id="IPR020904">
    <property type="entry name" value="Sc_DH/Rdtase_CS"/>
</dbReference>
<evidence type="ECO:0000256" key="3">
    <source>
        <dbReference type="ARBA" id="ARBA00023002"/>
    </source>
</evidence>
<dbReference type="PROSITE" id="PS00061">
    <property type="entry name" value="ADH_SHORT"/>
    <property type="match status" value="1"/>
</dbReference>
<dbReference type="SMART" id="SM00822">
    <property type="entry name" value="PKS_KR"/>
    <property type="match status" value="1"/>
</dbReference>
<comment type="caution">
    <text evidence="6">The sequence shown here is derived from an EMBL/GenBank/DDBJ whole genome shotgun (WGS) entry which is preliminary data.</text>
</comment>
<evidence type="ECO:0000313" key="7">
    <source>
        <dbReference type="Proteomes" id="UP000277212"/>
    </source>
</evidence>
<dbReference type="SUPFAM" id="SSF51735">
    <property type="entry name" value="NAD(P)-binding Rossmann-fold domains"/>
    <property type="match status" value="1"/>
</dbReference>
<dbReference type="InterPro" id="IPR057326">
    <property type="entry name" value="KR_dom"/>
</dbReference>
<accession>A0A3M2RNV6</accession>
<dbReference type="PANTHER" id="PTHR45024:SF2">
    <property type="entry name" value="SCP2 DOMAIN-CONTAINING PROTEIN"/>
    <property type="match status" value="1"/>
</dbReference>
<comment type="similarity">
    <text evidence="1 4">Belongs to the short-chain dehydrogenases/reductases (SDR) family.</text>
</comment>
<name>A0A3M2RNV6_9HYPO</name>
<dbReference type="Pfam" id="PF00106">
    <property type="entry name" value="adh_short"/>
    <property type="match status" value="1"/>
</dbReference>
<proteinExistence type="inferred from homology"/>
<dbReference type="Gene3D" id="3.40.50.720">
    <property type="entry name" value="NAD(P)-binding Rossmann-like Domain"/>
    <property type="match status" value="1"/>
</dbReference>
<dbReference type="AlphaFoldDB" id="A0A3M2RNV6"/>
<reference evidence="6 7" key="1">
    <citation type="submission" date="2017-06" db="EMBL/GenBank/DDBJ databases">
        <title>Comparative genomic analysis of Ambrosia Fusariam Clade fungi.</title>
        <authorList>
            <person name="Stajich J.E."/>
            <person name="Carrillo J."/>
            <person name="Kijimoto T."/>
            <person name="Eskalen A."/>
            <person name="O'Donnell K."/>
            <person name="Kasson M."/>
        </authorList>
    </citation>
    <scope>NUCLEOTIDE SEQUENCE [LARGE SCALE GENOMIC DNA]</scope>
    <source>
        <strain evidence="6">UCR3666</strain>
    </source>
</reference>
<keyword evidence="2" id="KW-0521">NADP</keyword>
<evidence type="ECO:0000256" key="2">
    <source>
        <dbReference type="ARBA" id="ARBA00022857"/>
    </source>
</evidence>
<evidence type="ECO:0000256" key="4">
    <source>
        <dbReference type="RuleBase" id="RU000363"/>
    </source>
</evidence>
<dbReference type="InterPro" id="IPR036291">
    <property type="entry name" value="NAD(P)-bd_dom_sf"/>
</dbReference>
<dbReference type="OrthoDB" id="47007at2759"/>
<dbReference type="EMBL" id="NKUJ01000377">
    <property type="protein sequence ID" value="RMJ06927.1"/>
    <property type="molecule type" value="Genomic_DNA"/>
</dbReference>
<feature type="domain" description="Ketoreductase" evidence="5">
    <location>
        <begin position="15"/>
        <end position="196"/>
    </location>
</feature>
<dbReference type="GO" id="GO:0016491">
    <property type="term" value="F:oxidoreductase activity"/>
    <property type="evidence" value="ECO:0007669"/>
    <property type="project" value="UniProtKB-KW"/>
</dbReference>
<gene>
    <name evidence="6" type="ORF">CDV36_013472</name>
</gene>
<organism evidence="6 7">
    <name type="scientific">Fusarium kuroshium</name>
    <dbReference type="NCBI Taxonomy" id="2010991"/>
    <lineage>
        <taxon>Eukaryota</taxon>
        <taxon>Fungi</taxon>
        <taxon>Dikarya</taxon>
        <taxon>Ascomycota</taxon>
        <taxon>Pezizomycotina</taxon>
        <taxon>Sordariomycetes</taxon>
        <taxon>Hypocreomycetidae</taxon>
        <taxon>Hypocreales</taxon>
        <taxon>Nectriaceae</taxon>
        <taxon>Fusarium</taxon>
        <taxon>Fusarium solani species complex</taxon>
    </lineage>
</organism>
<protein>
    <recommendedName>
        <fullName evidence="5">Ketoreductase domain-containing protein</fullName>
    </recommendedName>
</protein>
<keyword evidence="7" id="KW-1185">Reference proteome</keyword>
<evidence type="ECO:0000313" key="6">
    <source>
        <dbReference type="EMBL" id="RMJ06927.1"/>
    </source>
</evidence>
<dbReference type="InterPro" id="IPR051687">
    <property type="entry name" value="Peroxisomal_Beta-Oxidation"/>
</dbReference>
<evidence type="ECO:0000256" key="1">
    <source>
        <dbReference type="ARBA" id="ARBA00006484"/>
    </source>
</evidence>
<dbReference type="Proteomes" id="UP000277212">
    <property type="component" value="Unassembled WGS sequence"/>
</dbReference>
<dbReference type="InterPro" id="IPR002347">
    <property type="entry name" value="SDR_fam"/>
</dbReference>
<dbReference type="STRING" id="2010991.A0A3M2RNV6"/>
<sequence length="307" mass="32791">MSTSTSQTEIRFDGKVAIITGAAQGMGREHSLLLGKRGAQVIVNDLDADGAESTAKAIRESGGDAKAVAGSIAERQVAQALVDTAIETWGRVDIVINNAGIEIKKDFPDFSDADFARMMDVHVWGTWRLTQIAWPHMQRQKYGRVLIVSSQSIFGMPQNVAYTTAKGALFALGRTLALEGQEHGIHVNMLGPVAGTAMAKQMLDGDEASYQWAVSQYPASATSAVVAWLVHEECTANGEFIASYGRGIGRVALTHSKGVVCKEEGEFTPEIARGNFERAIGMDGALILGSMQEVSDKIVSPGAHVDI</sequence>
<dbReference type="PRINTS" id="PR00080">
    <property type="entry name" value="SDRFAMILY"/>
</dbReference>
<dbReference type="PANTHER" id="PTHR45024">
    <property type="entry name" value="DEHYDROGENASES, SHORT CHAIN"/>
    <property type="match status" value="1"/>
</dbReference>